<gene>
    <name evidence="2" type="ORF">Adt_21325</name>
</gene>
<keyword evidence="2" id="KW-0966">Cell projection</keyword>
<evidence type="ECO:0000313" key="2">
    <source>
        <dbReference type="EMBL" id="KAL2505704.1"/>
    </source>
</evidence>
<keyword evidence="2" id="KW-0969">Cilium</keyword>
<evidence type="ECO:0000256" key="1">
    <source>
        <dbReference type="SAM" id="MobiDB-lite"/>
    </source>
</evidence>
<evidence type="ECO:0000313" key="3">
    <source>
        <dbReference type="Proteomes" id="UP001604336"/>
    </source>
</evidence>
<name>A0ABD1SZ15_9LAMI</name>
<sequence>MEGERNELNKLVPGEQNGNKKGFRGGFQRNDKNGKISHKTKEKSIEIDELKGSEELVSEKKERGINEFMRNVKIRRRDYEIKDRGDEWEDLNGSGITPEKAADEILVSESEINDAKGEVTMNLGESRI</sequence>
<accession>A0ABD1SZ15</accession>
<dbReference type="AlphaFoldDB" id="A0ABD1SZ15"/>
<comment type="caution">
    <text evidence="2">The sequence shown here is derived from an EMBL/GenBank/DDBJ whole genome shotgun (WGS) entry which is preliminary data.</text>
</comment>
<keyword evidence="3" id="KW-1185">Reference proteome</keyword>
<protein>
    <submittedName>
        <fullName evidence="2">Cilia- and flagella-associated protein</fullName>
    </submittedName>
</protein>
<reference evidence="3" key="1">
    <citation type="submission" date="2024-07" db="EMBL/GenBank/DDBJ databases">
        <title>Two chromosome-level genome assemblies of Korean endemic species Abeliophyllum distichum and Forsythia ovata (Oleaceae).</title>
        <authorList>
            <person name="Jang H."/>
        </authorList>
    </citation>
    <scope>NUCLEOTIDE SEQUENCE [LARGE SCALE GENOMIC DNA]</scope>
</reference>
<proteinExistence type="predicted"/>
<organism evidence="2 3">
    <name type="scientific">Abeliophyllum distichum</name>
    <dbReference type="NCBI Taxonomy" id="126358"/>
    <lineage>
        <taxon>Eukaryota</taxon>
        <taxon>Viridiplantae</taxon>
        <taxon>Streptophyta</taxon>
        <taxon>Embryophyta</taxon>
        <taxon>Tracheophyta</taxon>
        <taxon>Spermatophyta</taxon>
        <taxon>Magnoliopsida</taxon>
        <taxon>eudicotyledons</taxon>
        <taxon>Gunneridae</taxon>
        <taxon>Pentapetalae</taxon>
        <taxon>asterids</taxon>
        <taxon>lamiids</taxon>
        <taxon>Lamiales</taxon>
        <taxon>Oleaceae</taxon>
        <taxon>Forsythieae</taxon>
        <taxon>Abeliophyllum</taxon>
    </lineage>
</organism>
<dbReference type="EMBL" id="JBFOLK010000006">
    <property type="protein sequence ID" value="KAL2505704.1"/>
    <property type="molecule type" value="Genomic_DNA"/>
</dbReference>
<keyword evidence="2" id="KW-0282">Flagellum</keyword>
<dbReference type="Proteomes" id="UP001604336">
    <property type="component" value="Unassembled WGS sequence"/>
</dbReference>
<feature type="region of interest" description="Disordered" evidence="1">
    <location>
        <begin position="1"/>
        <end position="45"/>
    </location>
</feature>